<name>A0A9W7FYY2_9STRA</name>
<feature type="binding site" evidence="7">
    <location>
        <position position="203"/>
    </location>
    <ligand>
        <name>chlorophyll a</name>
        <dbReference type="ChEBI" id="CHEBI:58416"/>
        <label>1</label>
    </ligand>
</feature>
<feature type="binding site" description="axial binding residue" evidence="7">
    <location>
        <position position="95"/>
    </location>
    <ligand>
        <name>chlorophyll b</name>
        <dbReference type="ChEBI" id="CHEBI:61721"/>
        <label>1</label>
    </ligand>
    <ligandPart>
        <name>Mg</name>
        <dbReference type="ChEBI" id="CHEBI:25107"/>
    </ligandPart>
</feature>
<feature type="binding site" description="axial binding residue" evidence="7">
    <location>
        <position position="61"/>
    </location>
    <ligand>
        <name>chlorophyll b</name>
        <dbReference type="ChEBI" id="CHEBI:61721"/>
        <label>1</label>
    </ligand>
    <ligandPart>
        <name>Mg</name>
        <dbReference type="ChEBI" id="CHEBI:25107"/>
    </ligandPart>
</feature>
<dbReference type="GO" id="GO:0009507">
    <property type="term" value="C:chloroplast"/>
    <property type="evidence" value="ECO:0007669"/>
    <property type="project" value="UniProtKB-SubCell"/>
</dbReference>
<feature type="binding site" evidence="7">
    <location>
        <position position="93"/>
    </location>
    <ligand>
        <name>chlorophyll a</name>
        <dbReference type="ChEBI" id="CHEBI:58416"/>
        <label>1</label>
    </ligand>
</feature>
<evidence type="ECO:0000313" key="9">
    <source>
        <dbReference type="EMBL" id="GMI24085.1"/>
    </source>
</evidence>
<feature type="signal peptide" evidence="8">
    <location>
        <begin position="1"/>
        <end position="17"/>
    </location>
</feature>
<feature type="binding site" evidence="7">
    <location>
        <position position="67"/>
    </location>
    <ligand>
        <name>chlorophyll a</name>
        <dbReference type="ChEBI" id="CHEBI:58416"/>
        <label>1</label>
    </ligand>
</feature>
<keyword evidence="8" id="KW-0732">Signal</keyword>
<dbReference type="AlphaFoldDB" id="A0A9W7FYY2"/>
<dbReference type="SUPFAM" id="SSF103511">
    <property type="entry name" value="Chlorophyll a-b binding protein"/>
    <property type="match status" value="1"/>
</dbReference>
<organism evidence="9 10">
    <name type="scientific">Triparma columacea</name>
    <dbReference type="NCBI Taxonomy" id="722753"/>
    <lineage>
        <taxon>Eukaryota</taxon>
        <taxon>Sar</taxon>
        <taxon>Stramenopiles</taxon>
        <taxon>Ochrophyta</taxon>
        <taxon>Bolidophyceae</taxon>
        <taxon>Parmales</taxon>
        <taxon>Triparmaceae</taxon>
        <taxon>Triparma</taxon>
    </lineage>
</organism>
<dbReference type="InterPro" id="IPR001344">
    <property type="entry name" value="Chloro_AB-bd_pln"/>
</dbReference>
<dbReference type="Gene3D" id="1.10.3460.10">
    <property type="entry name" value="Chlorophyll a/b binding protein domain"/>
    <property type="match status" value="1"/>
</dbReference>
<keyword evidence="5" id="KW-0602">Photosynthesis</keyword>
<dbReference type="GO" id="GO:0009765">
    <property type="term" value="P:photosynthesis, light harvesting"/>
    <property type="evidence" value="ECO:0007669"/>
    <property type="project" value="InterPro"/>
</dbReference>
<comment type="caution">
    <text evidence="9">The sequence shown here is derived from an EMBL/GenBank/DDBJ whole genome shotgun (WGS) entry which is preliminary data.</text>
</comment>
<reference evidence="10" key="1">
    <citation type="journal article" date="2023" name="Commun. Biol.">
        <title>Genome analysis of Parmales, the sister group of diatoms, reveals the evolutionary specialization of diatoms from phago-mixotrophs to photoautotrophs.</title>
        <authorList>
            <person name="Ban H."/>
            <person name="Sato S."/>
            <person name="Yoshikawa S."/>
            <person name="Yamada K."/>
            <person name="Nakamura Y."/>
            <person name="Ichinomiya M."/>
            <person name="Sato N."/>
            <person name="Blanc-Mathieu R."/>
            <person name="Endo H."/>
            <person name="Kuwata A."/>
            <person name="Ogata H."/>
        </authorList>
    </citation>
    <scope>NUCLEOTIDE SEQUENCE [LARGE SCALE GENOMIC DNA]</scope>
</reference>
<dbReference type="GO" id="GO:0016168">
    <property type="term" value="F:chlorophyll binding"/>
    <property type="evidence" value="ECO:0007669"/>
    <property type="project" value="UniProtKB-KW"/>
</dbReference>
<evidence type="ECO:0000256" key="1">
    <source>
        <dbReference type="ARBA" id="ARBA00004022"/>
    </source>
</evidence>
<comment type="function">
    <text evidence="1">The light-harvesting complex (LHC) functions as a light receptor, it captures and delivers excitation energy to photosystems with which it is closely associated. Energy is transferred from the carotenoid and chlorophyll C (or B) to chlorophyll A and the photosynthetic reaction centers where it is used to synthesize ATP and reducing power.</text>
</comment>
<keyword evidence="10" id="KW-1185">Reference proteome</keyword>
<dbReference type="OrthoDB" id="423598at2759"/>
<evidence type="ECO:0000313" key="10">
    <source>
        <dbReference type="Proteomes" id="UP001165065"/>
    </source>
</evidence>
<gene>
    <name evidence="9" type="ORF">TrCOL_g9587</name>
</gene>
<accession>A0A9W7FYY2</accession>
<protein>
    <submittedName>
        <fullName evidence="9">Uncharacterized protein</fullName>
    </submittedName>
</protein>
<dbReference type="GO" id="GO:0016020">
    <property type="term" value="C:membrane"/>
    <property type="evidence" value="ECO:0007669"/>
    <property type="project" value="InterPro"/>
</dbReference>
<keyword evidence="7" id="KW-0157">Chromophore</keyword>
<comment type="subcellular location">
    <subcellularLocation>
        <location evidence="2">Plastid</location>
        <location evidence="2">Chloroplast</location>
    </subcellularLocation>
</comment>
<feature type="binding site" evidence="7">
    <location>
        <position position="90"/>
    </location>
    <ligand>
        <name>chlorophyll a</name>
        <dbReference type="ChEBI" id="CHEBI:58416"/>
        <label>1</label>
    </ligand>
</feature>
<feature type="binding site" evidence="7">
    <location>
        <position position="201"/>
    </location>
    <ligand>
        <name>chlorophyll a</name>
        <dbReference type="ChEBI" id="CHEBI:58416"/>
        <label>1</label>
    </ligand>
</feature>
<evidence type="ECO:0000256" key="7">
    <source>
        <dbReference type="PIRSR" id="PIRSR601344-1"/>
    </source>
</evidence>
<feature type="chain" id="PRO_5040799755" evidence="8">
    <location>
        <begin position="18"/>
        <end position="229"/>
    </location>
</feature>
<dbReference type="InterPro" id="IPR022796">
    <property type="entry name" value="Chloroa_b-bind"/>
</dbReference>
<evidence type="ECO:0000256" key="5">
    <source>
        <dbReference type="ARBA" id="ARBA00022531"/>
    </source>
</evidence>
<sequence length="229" mass="24714">MIKSLAVFLTLFASSQAFVPVSLTSPLSTRLHSDAAATPEEAPAPPVGHPAQFAEVGGAFWDPLELSKLGKNIDTFPNMFPDAQFLQEAEIKHGRMSMLAWTGVWATTNTGMGLGMHVPGFPVEQDWTKALGVFAAEQPAWFGAILLFISIAEGESVGYSGDNWRGMGTKEPGDFGFDIFGMKATSSAEKYQRYKLVELKNGRAAMIAMASLFAWKSIPGSVPLMDVFS</sequence>
<evidence type="ECO:0000256" key="6">
    <source>
        <dbReference type="ARBA" id="ARBA00022640"/>
    </source>
</evidence>
<dbReference type="Proteomes" id="UP001165065">
    <property type="component" value="Unassembled WGS sequence"/>
</dbReference>
<feature type="binding site" evidence="7">
    <location>
        <position position="198"/>
    </location>
    <ligand>
        <name>chlorophyll a</name>
        <dbReference type="ChEBI" id="CHEBI:58416"/>
        <label>1</label>
    </ligand>
</feature>
<dbReference type="PANTHER" id="PTHR21649">
    <property type="entry name" value="CHLOROPHYLL A/B BINDING PROTEIN"/>
    <property type="match status" value="1"/>
</dbReference>
<evidence type="ECO:0000256" key="2">
    <source>
        <dbReference type="ARBA" id="ARBA00004229"/>
    </source>
</evidence>
<dbReference type="EMBL" id="BRYA01000580">
    <property type="protein sequence ID" value="GMI24085.1"/>
    <property type="molecule type" value="Genomic_DNA"/>
</dbReference>
<proteinExistence type="inferred from homology"/>
<evidence type="ECO:0000256" key="3">
    <source>
        <dbReference type="ARBA" id="ARBA00005933"/>
    </source>
</evidence>
<dbReference type="Pfam" id="PF00504">
    <property type="entry name" value="Chloroa_b-bind"/>
    <property type="match status" value="1"/>
</dbReference>
<evidence type="ECO:0000256" key="4">
    <source>
        <dbReference type="ARBA" id="ARBA00022528"/>
    </source>
</evidence>
<keyword evidence="4" id="KW-0150">Chloroplast</keyword>
<keyword evidence="7" id="KW-0148">Chlorophyll</keyword>
<evidence type="ECO:0000256" key="8">
    <source>
        <dbReference type="SAM" id="SignalP"/>
    </source>
</evidence>
<comment type="similarity">
    <text evidence="3">Belongs to the fucoxanthin chlorophyll protein family.</text>
</comment>
<keyword evidence="6" id="KW-0934">Plastid</keyword>